<dbReference type="Pfam" id="PF15306">
    <property type="entry name" value="LIN37"/>
    <property type="match status" value="1"/>
</dbReference>
<reference evidence="2 3" key="1">
    <citation type="journal article" date="2024" name="Nat. Commun.">
        <title>Phylogenomics reveals the evolutionary origins of lichenization in chlorophyte algae.</title>
        <authorList>
            <person name="Puginier C."/>
            <person name="Libourel C."/>
            <person name="Otte J."/>
            <person name="Skaloud P."/>
            <person name="Haon M."/>
            <person name="Grisel S."/>
            <person name="Petersen M."/>
            <person name="Berrin J.G."/>
            <person name="Delaux P.M."/>
            <person name="Dal Grande F."/>
            <person name="Keller J."/>
        </authorList>
    </citation>
    <scope>NUCLEOTIDE SEQUENCE [LARGE SCALE GENOMIC DNA]</scope>
    <source>
        <strain evidence="2 3">SAG 2523</strain>
    </source>
</reference>
<comment type="caution">
    <text evidence="2">The sequence shown here is derived from an EMBL/GenBank/DDBJ whole genome shotgun (WGS) entry which is preliminary data.</text>
</comment>
<dbReference type="PANTHER" id="PTHR37173:SF1">
    <property type="entry name" value="PROLINE-RICH FAMILY PROTEIN"/>
    <property type="match status" value="1"/>
</dbReference>
<evidence type="ECO:0000256" key="1">
    <source>
        <dbReference type="SAM" id="MobiDB-lite"/>
    </source>
</evidence>
<gene>
    <name evidence="2" type="ORF">WJX84_012001</name>
</gene>
<keyword evidence="3" id="KW-1185">Reference proteome</keyword>
<dbReference type="AlphaFoldDB" id="A0AAW1TEN9"/>
<protein>
    <submittedName>
        <fullName evidence="2">Uncharacterized protein</fullName>
    </submittedName>
</protein>
<dbReference type="EMBL" id="JALJOV010000122">
    <property type="protein sequence ID" value="KAK9866941.1"/>
    <property type="molecule type" value="Genomic_DNA"/>
</dbReference>
<proteinExistence type="predicted"/>
<dbReference type="GO" id="GO:0017053">
    <property type="term" value="C:transcription repressor complex"/>
    <property type="evidence" value="ECO:0007669"/>
    <property type="project" value="InterPro"/>
</dbReference>
<dbReference type="InterPro" id="IPR028226">
    <property type="entry name" value="LIN37"/>
</dbReference>
<feature type="region of interest" description="Disordered" evidence="1">
    <location>
        <begin position="35"/>
        <end position="75"/>
    </location>
</feature>
<dbReference type="PANTHER" id="PTHR37173">
    <property type="entry name" value="HYDROXYPROLINE-RICH GLYCOPROTEIN FAMILY PROTEIN"/>
    <property type="match status" value="1"/>
</dbReference>
<dbReference type="Proteomes" id="UP001485043">
    <property type="component" value="Unassembled WGS sequence"/>
</dbReference>
<feature type="compositionally biased region" description="Basic and acidic residues" evidence="1">
    <location>
        <begin position="57"/>
        <end position="66"/>
    </location>
</feature>
<feature type="region of interest" description="Disordered" evidence="1">
    <location>
        <begin position="207"/>
        <end position="227"/>
    </location>
</feature>
<evidence type="ECO:0000313" key="2">
    <source>
        <dbReference type="EMBL" id="KAK9866941.1"/>
    </source>
</evidence>
<sequence>MILRAQAGMQQTRLLLRQERRDGFVCLYQQPHPPSSVLSLPQPGSSPTPSPAFAVPDQEHTQEAHTSRSVPSSNRHELAALRPQHLTGGTFLPQLLPSSYQLTAETEKALAMGPAGQPGPSSFVGQLLGPDSVMIPAPETGAPQAPRDPTIITVHDRRVRDRDFYGRTPLYLLVRRWLQNDPDLEPVPIMPESQNAPVLPPPLPRPVEDDEPAPCEEPFPFEKSSGNAEGLMDWHKSHWLKVRHHAKAQSTKRKGRYKQRMELLNAHAQISTEGAPA</sequence>
<evidence type="ECO:0000313" key="3">
    <source>
        <dbReference type="Proteomes" id="UP001485043"/>
    </source>
</evidence>
<name>A0AAW1TEN9_9CHLO</name>
<organism evidence="2 3">
    <name type="scientific">Apatococcus fuscideae</name>
    <dbReference type="NCBI Taxonomy" id="2026836"/>
    <lineage>
        <taxon>Eukaryota</taxon>
        <taxon>Viridiplantae</taxon>
        <taxon>Chlorophyta</taxon>
        <taxon>core chlorophytes</taxon>
        <taxon>Trebouxiophyceae</taxon>
        <taxon>Chlorellales</taxon>
        <taxon>Chlorellaceae</taxon>
        <taxon>Apatococcus</taxon>
    </lineage>
</organism>
<accession>A0AAW1TEN9</accession>